<gene>
    <name evidence="15" type="ORF">EGM_16235</name>
</gene>
<dbReference type="InterPro" id="IPR035979">
    <property type="entry name" value="RBD_domain_sf"/>
</dbReference>
<dbReference type="PROSITE" id="PS50102">
    <property type="entry name" value="RRM"/>
    <property type="match status" value="1"/>
</dbReference>
<evidence type="ECO:0000256" key="13">
    <source>
        <dbReference type="SAM" id="MobiDB-lite"/>
    </source>
</evidence>
<keyword evidence="7" id="KW-0333">Golgi apparatus</keyword>
<dbReference type="GO" id="GO:0006886">
    <property type="term" value="P:intracellular protein transport"/>
    <property type="evidence" value="ECO:0007669"/>
    <property type="project" value="InterPro"/>
</dbReference>
<evidence type="ECO:0000259" key="14">
    <source>
        <dbReference type="PROSITE" id="PS50102"/>
    </source>
</evidence>
<dbReference type="InterPro" id="IPR034503">
    <property type="entry name" value="SRSF9_RRM1"/>
</dbReference>
<comment type="similarity">
    <text evidence="3 11">Belongs to the adaptor complexes large subunit family.</text>
</comment>
<dbReference type="InterPro" id="IPR011989">
    <property type="entry name" value="ARM-like"/>
</dbReference>
<feature type="region of interest" description="Disordered" evidence="13">
    <location>
        <begin position="725"/>
        <end position="863"/>
    </location>
</feature>
<dbReference type="Pfam" id="PF01602">
    <property type="entry name" value="Adaptin_N"/>
    <property type="match status" value="2"/>
</dbReference>
<dbReference type="InterPro" id="IPR002553">
    <property type="entry name" value="Clathrin/coatomer_adapt-like_N"/>
</dbReference>
<dbReference type="EMBL" id="CM001282">
    <property type="protein sequence ID" value="EHH63298.1"/>
    <property type="molecule type" value="Genomic_DNA"/>
</dbReference>
<dbReference type="SUPFAM" id="SSF54928">
    <property type="entry name" value="RNA-binding domain, RBD"/>
    <property type="match status" value="1"/>
</dbReference>
<evidence type="ECO:0000256" key="12">
    <source>
        <dbReference type="PROSITE-ProRule" id="PRU00176"/>
    </source>
</evidence>
<proteinExistence type="inferred from homology"/>
<dbReference type="InterPro" id="IPR026740">
    <property type="entry name" value="AP3_beta"/>
</dbReference>
<dbReference type="Pfam" id="PF14796">
    <property type="entry name" value="AP3B1_C"/>
    <property type="match status" value="1"/>
</dbReference>
<organism>
    <name type="scientific">Macaca fascicularis</name>
    <name type="common">Crab-eating macaque</name>
    <name type="synonym">Cynomolgus monkey</name>
    <dbReference type="NCBI Taxonomy" id="9541"/>
    <lineage>
        <taxon>Eukaryota</taxon>
        <taxon>Metazoa</taxon>
        <taxon>Chordata</taxon>
        <taxon>Craniata</taxon>
        <taxon>Vertebrata</taxon>
        <taxon>Euteleostomi</taxon>
        <taxon>Mammalia</taxon>
        <taxon>Eutheria</taxon>
        <taxon>Euarchontoglires</taxon>
        <taxon>Primates</taxon>
        <taxon>Haplorrhini</taxon>
        <taxon>Catarrhini</taxon>
        <taxon>Cercopithecidae</taxon>
        <taxon>Cercopithecinae</taxon>
        <taxon>Macaca</taxon>
    </lineage>
</organism>
<sequence>MSEGDGCIYVVGLPTDVREKDLEDFFYKYDRIHEIELKNWHGLVPFAFVHFEDPRDAEDAIYGRNGYDYGQCRLRVEFPRTYGGRGSWQDLKDHMRAVWDVCYAHVQKDGVGMVEYLRKADMEYALRKLDDIKFCSHDSETSYIRVYPERRTSYGYSRHDDLKEMLDTNKDSLKLEAMKRIVAMIARGKNASDLFPAVVKNVACKNIEVKKLVYVYLVRYAEEQQDLALLSISTFQRGLKDPNQLIRASALRVLSSIRVPIIVPIMMLAIKEAASDMSPYVRKTAAHAIPKLYSLDSDQKDQLIEVIEKLLADKTTLVAGSVVMAFEEVCPERIDLIHKNYRKLCNLLIDVEEWGQVVIISMLTRYARTQFLSPTQNACPSHWSSPRNDLPHLFPSSAAPCPSRGARGALTHPLRSEVQYVVLQNVATMSIKRRGMFEPYLKSFYIRSTDPTQIKILKLEVLTNLANETNIPTVLREFQTYIRSMDKDFVAATIQAIGRCATNIGRVRDTCLNGLVQLLSNRDESVVVIKKLLQMQPAQHGEIIKHLAKLTDNIQVPMARASILWLIGEYCEHVPRIAPDVLRKMAKSFTAEEDIVKLQVINLAAKLYLTNSKQTKLLTQYVLSLAKYDQNYDIRDRARFTRQLIVPSEQGGALSRHAKKLFLAPKPAPVLESSFKDRDHFQLGSLSHLLNAKATGYQELPDWPEEAPDPSVRNVEVPEWTKCSNREKRKEKEKPFYSDSEGESGPTESADSDPESESESDSKSSSESGSGESSSESDNEDQDEDEEKGRGSESEQSEEDGKRKTKKKVPEGKGEASSSDEDSDSSSSTSESEMTSESEEEQLEPASWRRKTPPSSKRAPATKEISLLDLEDSIVSTSLAADLEGLTLTDSTLVPSVSGMEEVTGLGQGHIPVLHPMLLSPVSRVGRQELLHRVAGEGLVVDYTFSRQPFSGDPHMVSVHIHFSNSSDTPIKGLHVGTPKLPAGISIQEFPEIESLAPGESATAVMGINFCDSTQAANFQLWYVPNSSTQTRQFYVSIQPPVGELMAPVFMSENEFKKEQGKLMGMNEITEKLMLPDTCRSDHVVVQKVTATANLGRVPCGTSDEYRFAGRTLTSGSLVLLTLDARQAGAAQLTVNSEKMVIGTMLVKDVIQALTQ</sequence>
<keyword evidence="4 11" id="KW-0813">Transport</keyword>
<dbReference type="GO" id="GO:0005794">
    <property type="term" value="C:Golgi apparatus"/>
    <property type="evidence" value="ECO:0007669"/>
    <property type="project" value="UniProtKB-SubCell"/>
</dbReference>
<feature type="compositionally biased region" description="Acidic residues" evidence="13">
    <location>
        <begin position="750"/>
        <end position="759"/>
    </location>
</feature>
<evidence type="ECO:0000256" key="7">
    <source>
        <dbReference type="ARBA" id="ARBA00023034"/>
    </source>
</evidence>
<dbReference type="GO" id="GO:0016192">
    <property type="term" value="P:vesicle-mediated transport"/>
    <property type="evidence" value="ECO:0007669"/>
    <property type="project" value="InterPro"/>
</dbReference>
<dbReference type="PIRSF" id="PIRSF037096">
    <property type="entry name" value="AP3_complex_beta"/>
    <property type="match status" value="1"/>
</dbReference>
<dbReference type="SUPFAM" id="SSF48371">
    <property type="entry name" value="ARM repeat"/>
    <property type="match status" value="1"/>
</dbReference>
<dbReference type="InterPro" id="IPR016024">
    <property type="entry name" value="ARM-type_fold"/>
</dbReference>
<dbReference type="InterPro" id="IPR056314">
    <property type="entry name" value="AP3B1/2_C"/>
</dbReference>
<feature type="compositionally biased region" description="Acidic residues" evidence="13">
    <location>
        <begin position="834"/>
        <end position="843"/>
    </location>
</feature>
<dbReference type="SMART" id="SM00360">
    <property type="entry name" value="RRM"/>
    <property type="match status" value="1"/>
</dbReference>
<evidence type="ECO:0000256" key="2">
    <source>
        <dbReference type="ARBA" id="ARBA00004555"/>
    </source>
</evidence>
<dbReference type="InterPro" id="IPR012677">
    <property type="entry name" value="Nucleotide-bd_a/b_plait_sf"/>
</dbReference>
<evidence type="ECO:0000313" key="15">
    <source>
        <dbReference type="EMBL" id="EHH63298.1"/>
    </source>
</evidence>
<keyword evidence="5" id="KW-0597">Phosphoprotein</keyword>
<feature type="domain" description="RRM" evidence="14">
    <location>
        <begin position="6"/>
        <end position="81"/>
    </location>
</feature>
<dbReference type="Gene3D" id="1.25.10.10">
    <property type="entry name" value="Leucine-rich Repeat Variant"/>
    <property type="match status" value="1"/>
</dbReference>
<evidence type="ECO:0000256" key="10">
    <source>
        <dbReference type="ARBA" id="ARBA00023570"/>
    </source>
</evidence>
<dbReference type="SUPFAM" id="SSF49348">
    <property type="entry name" value="Clathrin adaptor appendage domain"/>
    <property type="match status" value="1"/>
</dbReference>
<dbReference type="GO" id="GO:0030665">
    <property type="term" value="C:clathrin-coated vesicle membrane"/>
    <property type="evidence" value="ECO:0007669"/>
    <property type="project" value="UniProtKB-SubCell"/>
</dbReference>
<dbReference type="Pfam" id="PF24080">
    <property type="entry name" value="AP3B1_C_2"/>
    <property type="match status" value="1"/>
</dbReference>
<dbReference type="SMART" id="SM01355">
    <property type="entry name" value="AP3B1_C"/>
    <property type="match status" value="1"/>
</dbReference>
<feature type="compositionally biased region" description="Low complexity" evidence="13">
    <location>
        <begin position="763"/>
        <end position="774"/>
    </location>
</feature>
<evidence type="ECO:0000256" key="9">
    <source>
        <dbReference type="ARBA" id="ARBA00023329"/>
    </source>
</evidence>
<keyword evidence="8 11" id="KW-0472">Membrane</keyword>
<dbReference type="GO" id="GO:0030123">
    <property type="term" value="C:AP-3 adaptor complex"/>
    <property type="evidence" value="ECO:0007669"/>
    <property type="project" value="UniProtKB-UniRule"/>
</dbReference>
<dbReference type="Gene3D" id="3.30.70.330">
    <property type="match status" value="2"/>
</dbReference>
<evidence type="ECO:0000256" key="4">
    <source>
        <dbReference type="ARBA" id="ARBA00022448"/>
    </source>
</evidence>
<dbReference type="Pfam" id="PF00076">
    <property type="entry name" value="RRM_1"/>
    <property type="match status" value="1"/>
</dbReference>
<dbReference type="GO" id="GO:0003723">
    <property type="term" value="F:RNA binding"/>
    <property type="evidence" value="ECO:0007669"/>
    <property type="project" value="UniProtKB-UniRule"/>
</dbReference>
<evidence type="ECO:0000256" key="5">
    <source>
        <dbReference type="ARBA" id="ARBA00022553"/>
    </source>
</evidence>
<dbReference type="PANTHER" id="PTHR11134">
    <property type="entry name" value="ADAPTOR COMPLEX SUBUNIT BETA FAMILY MEMBER"/>
    <property type="match status" value="1"/>
</dbReference>
<name>G7P9C3_MACFA</name>
<dbReference type="InterPro" id="IPR000504">
    <property type="entry name" value="RRM_dom"/>
</dbReference>
<comment type="subcellular location">
    <subcellularLocation>
        <location evidence="1">Cytoplasmic vesicle</location>
        <location evidence="1">Clathrin-coated vesicle membrane</location>
        <topology evidence="1">Peripheral membrane protein</topology>
        <orientation evidence="1">Cytoplasmic side</orientation>
    </subcellularLocation>
    <subcellularLocation>
        <location evidence="2">Golgi apparatus</location>
    </subcellularLocation>
</comment>
<dbReference type="InterPro" id="IPR026739">
    <property type="entry name" value="AP_beta"/>
</dbReference>
<evidence type="ECO:0000256" key="1">
    <source>
        <dbReference type="ARBA" id="ARBA00004145"/>
    </source>
</evidence>
<dbReference type="AlphaFoldDB" id="G7P9C3"/>
<evidence type="ECO:0000256" key="11">
    <source>
        <dbReference type="PIRNR" id="PIRNR037096"/>
    </source>
</evidence>
<dbReference type="FunFam" id="3.30.70.330:FF:000345">
    <property type="entry name" value="Serine/arginine-rich splicing factor 9"/>
    <property type="match status" value="1"/>
</dbReference>
<reference evidence="15" key="1">
    <citation type="journal article" date="2011" name="Nat. Biotechnol.">
        <title>Genome sequencing and comparison of two nonhuman primate animal models, the cynomolgus and Chinese rhesus macaques.</title>
        <authorList>
            <person name="Yan G."/>
            <person name="Zhang G."/>
            <person name="Fang X."/>
            <person name="Zhang Y."/>
            <person name="Li C."/>
            <person name="Ling F."/>
            <person name="Cooper D.N."/>
            <person name="Li Q."/>
            <person name="Li Y."/>
            <person name="van Gool A.J."/>
            <person name="Du H."/>
            <person name="Chen J."/>
            <person name="Chen R."/>
            <person name="Zhang P."/>
            <person name="Huang Z."/>
            <person name="Thompson J.R."/>
            <person name="Meng Y."/>
            <person name="Bai Y."/>
            <person name="Wang J."/>
            <person name="Zhuo M."/>
            <person name="Wang T."/>
            <person name="Huang Y."/>
            <person name="Wei L."/>
            <person name="Li J."/>
            <person name="Wang Z."/>
            <person name="Hu H."/>
            <person name="Yang P."/>
            <person name="Le L."/>
            <person name="Stenson P.D."/>
            <person name="Li B."/>
            <person name="Liu X."/>
            <person name="Ball E.V."/>
            <person name="An N."/>
            <person name="Huang Q."/>
            <person name="Zhang Y."/>
            <person name="Fan W."/>
            <person name="Zhang X."/>
            <person name="Li Y."/>
            <person name="Wang W."/>
            <person name="Katze M.G."/>
            <person name="Su B."/>
            <person name="Nielsen R."/>
            <person name="Yang H."/>
            <person name="Wang J."/>
            <person name="Wang X."/>
            <person name="Wang J."/>
        </authorList>
    </citation>
    <scope>NUCLEOTIDE SEQUENCE [LARGE SCALE GENOMIC DNA]</scope>
    <source>
        <strain evidence="15">CE-4</strain>
    </source>
</reference>
<feature type="compositionally biased region" description="Basic and acidic residues" evidence="13">
    <location>
        <begin position="725"/>
        <end position="736"/>
    </location>
</feature>
<comment type="function">
    <text evidence="10">Subunit of non-clathrin- and clathrin-associated adaptor protein complex 3 (AP-3) that plays a role in protein sorting in the late-Golgi/trans-Golgi network (TGN) and/or endosomes. The AP complexes mediate both the recruitment of clathrin to membranes and the recognition of sorting signals within the cytosolic tails of transmembrane cargo molecules. AP-3 appears to be involved in the sorting of a subset of transmembrane proteins targeted to lysosomes and lysosome-related organelles. In concert with the BLOC-1 complex, AP-3 is required to target cargos into vesicles assembled at cell bodies for delivery into neurites and nerve terminals.</text>
</comment>
<keyword evidence="6 11" id="KW-0653">Protein transport</keyword>
<feature type="compositionally biased region" description="Acidic residues" evidence="13">
    <location>
        <begin position="775"/>
        <end position="786"/>
    </location>
</feature>
<evidence type="ECO:0000256" key="6">
    <source>
        <dbReference type="ARBA" id="ARBA00022927"/>
    </source>
</evidence>
<evidence type="ECO:0000256" key="8">
    <source>
        <dbReference type="ARBA" id="ARBA00023136"/>
    </source>
</evidence>
<protein>
    <recommendedName>
        <fullName evidence="11">AP-3 complex subunit beta</fullName>
    </recommendedName>
</protein>
<dbReference type="CDD" id="cd12598">
    <property type="entry name" value="RRM1_SRSF9"/>
    <property type="match status" value="1"/>
</dbReference>
<dbReference type="Proteomes" id="UP000009130">
    <property type="component" value="Chromosome 7"/>
</dbReference>
<dbReference type="InterPro" id="IPR013041">
    <property type="entry name" value="Clathrin_app_Ig-like_sf"/>
</dbReference>
<evidence type="ECO:0000256" key="3">
    <source>
        <dbReference type="ARBA" id="ARBA00006613"/>
    </source>
</evidence>
<accession>G7P9C3</accession>
<dbReference type="InterPro" id="IPR029390">
    <property type="entry name" value="AP3B_C"/>
</dbReference>
<keyword evidence="12" id="KW-0694">RNA-binding</keyword>
<keyword evidence="9" id="KW-0968">Cytoplasmic vesicle</keyword>